<protein>
    <recommendedName>
        <fullName evidence="1">Pyridoxamine 5'-phosphate oxidase N-terminal domain-containing protein</fullName>
    </recommendedName>
</protein>
<evidence type="ECO:0000313" key="3">
    <source>
        <dbReference type="Proteomes" id="UP000266841"/>
    </source>
</evidence>
<accession>K0RDA1</accession>
<dbReference type="Proteomes" id="UP000266841">
    <property type="component" value="Unassembled WGS sequence"/>
</dbReference>
<proteinExistence type="predicted"/>
<dbReference type="PANTHER" id="PTHR42815:SF2">
    <property type="entry name" value="FAD-BINDING, PUTATIVE (AFU_ORTHOLOGUE AFUA_6G07600)-RELATED"/>
    <property type="match status" value="1"/>
</dbReference>
<sequence>MDVFGVVAMSAAIVAATRPTLREITFAAAGFLVAHVLRDRHLLAKALRKRGRSAPICGSCEEEDTQSVLRSEHVISDLAALRATIPSGLSGTCVDDAPKVIDHLDEQMVGFVRRSPFVQLATVDSAGQPFVSPKGDKPGFVEVVGEGVALRIPDRPGNRLVFGLQNALQGSRRVGLCFVIPGNETTLRVGGQVTLSRDPELLKRHAARGLEPKLLLHIEIGHAFFHCAKAYLRSQMWKPESWPAEVYRVRFGPYFHSSKHMGEALDASVDQHYGEVARAVRGERAEPD</sequence>
<reference evidence="2 3" key="1">
    <citation type="journal article" date="2012" name="Genome Biol.">
        <title>Genome and low-iron response of an oceanic diatom adapted to chronic iron limitation.</title>
        <authorList>
            <person name="Lommer M."/>
            <person name="Specht M."/>
            <person name="Roy A.S."/>
            <person name="Kraemer L."/>
            <person name="Andreson R."/>
            <person name="Gutowska M.A."/>
            <person name="Wolf J."/>
            <person name="Bergner S.V."/>
            <person name="Schilhabel M.B."/>
            <person name="Klostermeier U.C."/>
            <person name="Beiko R.G."/>
            <person name="Rosenstiel P."/>
            <person name="Hippler M."/>
            <person name="Laroche J."/>
        </authorList>
    </citation>
    <scope>NUCLEOTIDE SEQUENCE [LARGE SCALE GENOMIC DNA]</scope>
    <source>
        <strain evidence="2 3">CCMP1005</strain>
    </source>
</reference>
<dbReference type="PANTHER" id="PTHR42815">
    <property type="entry name" value="FAD-BINDING, PUTATIVE (AFU_ORTHOLOGUE AFUA_6G07600)-RELATED"/>
    <property type="match status" value="1"/>
</dbReference>
<dbReference type="InterPro" id="IPR012349">
    <property type="entry name" value="Split_barrel_FMN-bd"/>
</dbReference>
<organism evidence="2 3">
    <name type="scientific">Thalassiosira oceanica</name>
    <name type="common">Marine diatom</name>
    <dbReference type="NCBI Taxonomy" id="159749"/>
    <lineage>
        <taxon>Eukaryota</taxon>
        <taxon>Sar</taxon>
        <taxon>Stramenopiles</taxon>
        <taxon>Ochrophyta</taxon>
        <taxon>Bacillariophyta</taxon>
        <taxon>Coscinodiscophyceae</taxon>
        <taxon>Thalassiosirophycidae</taxon>
        <taxon>Thalassiosirales</taxon>
        <taxon>Thalassiosiraceae</taxon>
        <taxon>Thalassiosira</taxon>
    </lineage>
</organism>
<feature type="domain" description="Pyridoxamine 5'-phosphate oxidase N-terminal" evidence="1">
    <location>
        <begin position="104"/>
        <end position="227"/>
    </location>
</feature>
<dbReference type="InterPro" id="IPR011576">
    <property type="entry name" value="Pyridox_Oxase_N"/>
</dbReference>
<dbReference type="Pfam" id="PF01243">
    <property type="entry name" value="PNPOx_N"/>
    <property type="match status" value="1"/>
</dbReference>
<dbReference type="SUPFAM" id="SSF50475">
    <property type="entry name" value="FMN-binding split barrel"/>
    <property type="match status" value="1"/>
</dbReference>
<gene>
    <name evidence="2" type="ORF">THAOC_36924</name>
</gene>
<dbReference type="EMBL" id="AGNL01049575">
    <property type="protein sequence ID" value="EJK44527.1"/>
    <property type="molecule type" value="Genomic_DNA"/>
</dbReference>
<dbReference type="AlphaFoldDB" id="K0RDA1"/>
<evidence type="ECO:0000259" key="1">
    <source>
        <dbReference type="Pfam" id="PF01243"/>
    </source>
</evidence>
<evidence type="ECO:0000313" key="2">
    <source>
        <dbReference type="EMBL" id="EJK44527.1"/>
    </source>
</evidence>
<comment type="caution">
    <text evidence="2">The sequence shown here is derived from an EMBL/GenBank/DDBJ whole genome shotgun (WGS) entry which is preliminary data.</text>
</comment>
<keyword evidence="3" id="KW-1185">Reference proteome</keyword>
<dbReference type="OrthoDB" id="436496at2759"/>
<name>K0RDA1_THAOC</name>
<dbReference type="Gene3D" id="2.30.110.10">
    <property type="entry name" value="Electron Transport, Fmn-binding Protein, Chain A"/>
    <property type="match status" value="1"/>
</dbReference>